<feature type="signal peptide" evidence="1">
    <location>
        <begin position="1"/>
        <end position="29"/>
    </location>
</feature>
<organism evidence="2">
    <name type="scientific">Ralstonia solanacearum</name>
    <name type="common">Pseudomonas solanacearum</name>
    <dbReference type="NCBI Taxonomy" id="305"/>
    <lineage>
        <taxon>Bacteria</taxon>
        <taxon>Pseudomonadati</taxon>
        <taxon>Pseudomonadota</taxon>
        <taxon>Betaproteobacteria</taxon>
        <taxon>Burkholderiales</taxon>
        <taxon>Burkholderiaceae</taxon>
        <taxon>Ralstonia</taxon>
        <taxon>Ralstonia solanacearum species complex</taxon>
    </lineage>
</organism>
<dbReference type="AlphaFoldDB" id="A0A809E009"/>
<keyword evidence="2" id="KW-0614">Plasmid</keyword>
<dbReference type="EMBL" id="CP026093">
    <property type="protein sequence ID" value="AYB58138.1"/>
    <property type="molecule type" value="Genomic_DNA"/>
</dbReference>
<keyword evidence="1" id="KW-0732">Signal</keyword>
<gene>
    <name evidence="2" type="ORF">C2L97_19255</name>
</gene>
<reference evidence="2" key="1">
    <citation type="submission" date="2018-01" db="EMBL/GenBank/DDBJ databases">
        <title>Complete Genome Sequence of three strains from Ralstonia solanacearum ecotype Moko sequevar IIA-53 from Brazil.</title>
        <authorList>
            <person name="Silva J.R."/>
            <person name="Albuquerque G.M.R."/>
            <person name="Pais A.K.L."/>
            <person name="Silva A.M.F."/>
            <person name="Boiteux M.E.N.F."/>
            <person name="Souza E.B."/>
            <person name="Mariano R.L.R."/>
        </authorList>
    </citation>
    <scope>NUCLEOTIDE SEQUENCE [LARGE SCALE GENOMIC DNA]</scope>
    <source>
        <strain evidence="2">SFC</strain>
        <plasmid evidence="2">unnamed</plasmid>
    </source>
</reference>
<evidence type="ECO:0000256" key="1">
    <source>
        <dbReference type="SAM" id="SignalP"/>
    </source>
</evidence>
<sequence>MNISKTISKTSLVCAAAAALALVAGPVHAVTVSASFTVKLTGQNATTGCVRFYVKGQQDVPAGQTKYLGGVSNDTPFMASVFPGPTCGGTASRNVWITTNKWPSRQRLRVANTSHPRIERR</sequence>
<evidence type="ECO:0000313" key="2">
    <source>
        <dbReference type="EMBL" id="AYB58138.1"/>
    </source>
</evidence>
<proteinExistence type="predicted"/>
<feature type="chain" id="PRO_5032733682" evidence="1">
    <location>
        <begin position="30"/>
        <end position="121"/>
    </location>
</feature>
<geneLocation type="plasmid" evidence="2">
    <name>unnamed</name>
</geneLocation>
<name>A0A809E009_RALSL</name>
<accession>A0A809E009</accession>
<protein>
    <submittedName>
        <fullName evidence="2">Uncharacterized protein</fullName>
    </submittedName>
</protein>